<feature type="domain" description="Enoyl reductase (ER)" evidence="6">
    <location>
        <begin position="10"/>
        <end position="344"/>
    </location>
</feature>
<evidence type="ECO:0000256" key="2">
    <source>
        <dbReference type="ARBA" id="ARBA00022723"/>
    </source>
</evidence>
<dbReference type="OrthoDB" id="5295340at2"/>
<dbReference type="InterPro" id="IPR013149">
    <property type="entry name" value="ADH-like_C"/>
</dbReference>
<evidence type="ECO:0000313" key="8">
    <source>
        <dbReference type="Proteomes" id="UP000321534"/>
    </source>
</evidence>
<evidence type="ECO:0000256" key="5">
    <source>
        <dbReference type="RuleBase" id="RU361277"/>
    </source>
</evidence>
<accession>A0A512CWT1</accession>
<dbReference type="InterPro" id="IPR011032">
    <property type="entry name" value="GroES-like_sf"/>
</dbReference>
<evidence type="ECO:0000313" key="7">
    <source>
        <dbReference type="EMBL" id="GEO28657.1"/>
    </source>
</evidence>
<dbReference type="EMBL" id="BJYX01000001">
    <property type="protein sequence ID" value="GEO28657.1"/>
    <property type="molecule type" value="Genomic_DNA"/>
</dbReference>
<dbReference type="InterPro" id="IPR050129">
    <property type="entry name" value="Zn_alcohol_dh"/>
</dbReference>
<dbReference type="GO" id="GO:0008270">
    <property type="term" value="F:zinc ion binding"/>
    <property type="evidence" value="ECO:0007669"/>
    <property type="project" value="InterPro"/>
</dbReference>
<gene>
    <name evidence="7" type="ORF">TAE01_04670</name>
</gene>
<protein>
    <submittedName>
        <fullName evidence="7">Alcohol dehydrogenase</fullName>
    </submittedName>
</protein>
<sequence>MKAVVYDEYGRMPSLADVPPPECPDGGVVVAVRATGVCRSDWHAWMGHDPVSLPHTPGHELAGVVASVGSGVRDWAVGDRVTVPFVCGCGVCSWCLAGEAQVCPDQTQPGFTGPGSFAELVAIHGADTNLVRLLDSVDFVTAASLGCRFATAFRALTTHGRLAAGELLAVHGCGGVGLSAVMIGLALGARVIAVDVNRAALERAGSLGAGTVALIDASVEADVAGLIREVTDGGVHVSIDAFGSPESAVASVGSLRRRGRHVQAGLLLGPSSTPPIPMDRVIAQELEIYGSHGMPARDYPAMLAMIADGTLRPADLVGQVIGLEEAGAALAAMGQGSVAGMTVVSLEAGHPGEG</sequence>
<keyword evidence="2 5" id="KW-0479">Metal-binding</keyword>
<evidence type="ECO:0000259" key="6">
    <source>
        <dbReference type="SMART" id="SM00829"/>
    </source>
</evidence>
<dbReference type="RefSeq" id="WP_147062915.1">
    <property type="nucleotide sequence ID" value="NZ_BAAARO010000025.1"/>
</dbReference>
<dbReference type="SMART" id="SM00829">
    <property type="entry name" value="PKS_ER"/>
    <property type="match status" value="1"/>
</dbReference>
<dbReference type="PANTHER" id="PTHR43401:SF5">
    <property type="entry name" value="ALCOHOL DEHYDROGENASE-RELATED"/>
    <property type="match status" value="1"/>
</dbReference>
<dbReference type="Gene3D" id="3.90.180.10">
    <property type="entry name" value="Medium-chain alcohol dehydrogenases, catalytic domain"/>
    <property type="match status" value="1"/>
</dbReference>
<organism evidence="7 8">
    <name type="scientific">Terrabacter aerolatus</name>
    <dbReference type="NCBI Taxonomy" id="422442"/>
    <lineage>
        <taxon>Bacteria</taxon>
        <taxon>Bacillati</taxon>
        <taxon>Actinomycetota</taxon>
        <taxon>Actinomycetes</taxon>
        <taxon>Micrococcales</taxon>
        <taxon>Intrasporangiaceae</taxon>
        <taxon>Terrabacter</taxon>
    </lineage>
</organism>
<dbReference type="SUPFAM" id="SSF50129">
    <property type="entry name" value="GroES-like"/>
    <property type="match status" value="1"/>
</dbReference>
<dbReference type="InterPro" id="IPR013154">
    <property type="entry name" value="ADH-like_N"/>
</dbReference>
<dbReference type="PROSITE" id="PS00059">
    <property type="entry name" value="ADH_ZINC"/>
    <property type="match status" value="1"/>
</dbReference>
<dbReference type="AlphaFoldDB" id="A0A512CWT1"/>
<name>A0A512CWT1_9MICO</name>
<keyword evidence="3 5" id="KW-0862">Zinc</keyword>
<dbReference type="Pfam" id="PF00107">
    <property type="entry name" value="ADH_zinc_N"/>
    <property type="match status" value="1"/>
</dbReference>
<proteinExistence type="inferred from homology"/>
<comment type="cofactor">
    <cofactor evidence="1 5">
        <name>Zn(2+)</name>
        <dbReference type="ChEBI" id="CHEBI:29105"/>
    </cofactor>
</comment>
<reference evidence="7 8" key="1">
    <citation type="submission" date="2019-07" db="EMBL/GenBank/DDBJ databases">
        <title>Whole genome shotgun sequence of Terrabacter aerolatus NBRC 106305.</title>
        <authorList>
            <person name="Hosoyama A."/>
            <person name="Uohara A."/>
            <person name="Ohji S."/>
            <person name="Ichikawa N."/>
        </authorList>
    </citation>
    <scope>NUCLEOTIDE SEQUENCE [LARGE SCALE GENOMIC DNA]</scope>
    <source>
        <strain evidence="7 8">NBRC 106305</strain>
    </source>
</reference>
<evidence type="ECO:0000256" key="1">
    <source>
        <dbReference type="ARBA" id="ARBA00001947"/>
    </source>
</evidence>
<dbReference type="Proteomes" id="UP000321534">
    <property type="component" value="Unassembled WGS sequence"/>
</dbReference>
<dbReference type="GO" id="GO:0016491">
    <property type="term" value="F:oxidoreductase activity"/>
    <property type="evidence" value="ECO:0007669"/>
    <property type="project" value="UniProtKB-KW"/>
</dbReference>
<dbReference type="PANTHER" id="PTHR43401">
    <property type="entry name" value="L-THREONINE 3-DEHYDROGENASE"/>
    <property type="match status" value="1"/>
</dbReference>
<dbReference type="CDD" id="cd08260">
    <property type="entry name" value="Zn_ADH6"/>
    <property type="match status" value="1"/>
</dbReference>
<dbReference type="InterPro" id="IPR020843">
    <property type="entry name" value="ER"/>
</dbReference>
<dbReference type="InterPro" id="IPR036291">
    <property type="entry name" value="NAD(P)-bd_dom_sf"/>
</dbReference>
<dbReference type="InterPro" id="IPR002328">
    <property type="entry name" value="ADH_Zn_CS"/>
</dbReference>
<comment type="caution">
    <text evidence="7">The sequence shown here is derived from an EMBL/GenBank/DDBJ whole genome shotgun (WGS) entry which is preliminary data.</text>
</comment>
<keyword evidence="8" id="KW-1185">Reference proteome</keyword>
<comment type="similarity">
    <text evidence="5">Belongs to the zinc-containing alcohol dehydrogenase family.</text>
</comment>
<dbReference type="Pfam" id="PF08240">
    <property type="entry name" value="ADH_N"/>
    <property type="match status" value="1"/>
</dbReference>
<evidence type="ECO:0000256" key="3">
    <source>
        <dbReference type="ARBA" id="ARBA00022833"/>
    </source>
</evidence>
<dbReference type="SUPFAM" id="SSF51735">
    <property type="entry name" value="NAD(P)-binding Rossmann-fold domains"/>
    <property type="match status" value="1"/>
</dbReference>
<keyword evidence="4" id="KW-0560">Oxidoreductase</keyword>
<evidence type="ECO:0000256" key="4">
    <source>
        <dbReference type="ARBA" id="ARBA00023002"/>
    </source>
</evidence>